<evidence type="ECO:0000313" key="6">
    <source>
        <dbReference type="Proteomes" id="UP000281192"/>
    </source>
</evidence>
<reference evidence="4 5" key="1">
    <citation type="submission" date="2017-12" db="EMBL/GenBank/DDBJ databases">
        <title>The genome sequence of Caulobacter flavus CGMCC1 15093.</title>
        <authorList>
            <person name="Gao J."/>
            <person name="Mao X."/>
            <person name="Sun J."/>
        </authorList>
    </citation>
    <scope>NUCLEOTIDE SEQUENCE [LARGE SCALE GENOMIC DNA]</scope>
    <source>
        <strain evidence="4 5">CGMCC1 15093</strain>
    </source>
</reference>
<dbReference type="Proteomes" id="UP000234483">
    <property type="component" value="Unassembled WGS sequence"/>
</dbReference>
<dbReference type="PANTHER" id="PTHR34982:SF1">
    <property type="entry name" value="FLAGELLAR ASSEMBLY PROTEIN FLIH"/>
    <property type="match status" value="1"/>
</dbReference>
<dbReference type="GO" id="GO:0015031">
    <property type="term" value="P:protein transport"/>
    <property type="evidence" value="ECO:0007669"/>
    <property type="project" value="UniProtKB-KW"/>
</dbReference>
<protein>
    <submittedName>
        <fullName evidence="4">Uncharacterized protein</fullName>
    </submittedName>
</protein>
<dbReference type="Proteomes" id="UP000281192">
    <property type="component" value="Chromosome"/>
</dbReference>
<dbReference type="EMBL" id="CP026100">
    <property type="protein sequence ID" value="AYV47582.1"/>
    <property type="molecule type" value="Genomic_DNA"/>
</dbReference>
<dbReference type="RefSeq" id="WP_101712232.1">
    <property type="nucleotide sequence ID" value="NZ_CP026100.1"/>
</dbReference>
<dbReference type="InterPro" id="IPR010586">
    <property type="entry name" value="T3SS_stator_protein"/>
</dbReference>
<dbReference type="InterPro" id="IPR051472">
    <property type="entry name" value="T3SS_Stator/FliH"/>
</dbReference>
<dbReference type="OrthoDB" id="7188196at2"/>
<evidence type="ECO:0000313" key="4">
    <source>
        <dbReference type="EMBL" id="PLR18423.1"/>
    </source>
</evidence>
<proteinExistence type="predicted"/>
<keyword evidence="1" id="KW-0813">Transport</keyword>
<evidence type="ECO:0000313" key="5">
    <source>
        <dbReference type="Proteomes" id="UP000234483"/>
    </source>
</evidence>
<sequence length="199" mass="20594">MTYLLLSSGPSGALLTDQPVIRREDVGAVRDAAELTAALDALRQATREGALRDGFAQGHAEGTAAAARETAQVLAGVHAALQVERDRLRASAGALALDIVRRIAAGLAPDEVLAALAEQAARDLLPEEPIRVRVAPEAAGAVTRRLWSIDARIEVVADADVAASDCVLDTPSGRTHAGLETQLRALETVFAVPAGEAAA</sequence>
<keyword evidence="6" id="KW-1185">Reference proteome</keyword>
<dbReference type="GO" id="GO:0005829">
    <property type="term" value="C:cytosol"/>
    <property type="evidence" value="ECO:0007669"/>
    <property type="project" value="TreeGrafter"/>
</dbReference>
<reference evidence="3 6" key="2">
    <citation type="submission" date="2018-01" db="EMBL/GenBank/DDBJ databases">
        <title>Complete genome sequence of Caulobacter flavus RHGG3.</title>
        <authorList>
            <person name="Yang E."/>
        </authorList>
    </citation>
    <scope>NUCLEOTIDE SEQUENCE [LARGE SCALE GENOMIC DNA]</scope>
    <source>
        <strain evidence="3 6">RHGG3</strain>
    </source>
</reference>
<gene>
    <name evidence="3" type="ORF">C1707_15680</name>
    <name evidence="4" type="ORF">CFHF_06680</name>
</gene>
<evidence type="ECO:0000313" key="3">
    <source>
        <dbReference type="EMBL" id="AYV47582.1"/>
    </source>
</evidence>
<name>A0A2N5CX75_9CAUL</name>
<dbReference type="KEGG" id="cfh:C1707_15680"/>
<accession>A0A2N5CX75</accession>
<evidence type="ECO:0000256" key="1">
    <source>
        <dbReference type="ARBA" id="ARBA00022448"/>
    </source>
</evidence>
<keyword evidence="2" id="KW-0653">Protein transport</keyword>
<organism evidence="4 5">
    <name type="scientific">Caulobacter flavus</name>
    <dbReference type="NCBI Taxonomy" id="1679497"/>
    <lineage>
        <taxon>Bacteria</taxon>
        <taxon>Pseudomonadati</taxon>
        <taxon>Pseudomonadota</taxon>
        <taxon>Alphaproteobacteria</taxon>
        <taxon>Caulobacterales</taxon>
        <taxon>Caulobacteraceae</taxon>
        <taxon>Caulobacter</taxon>
    </lineage>
</organism>
<dbReference type="AlphaFoldDB" id="A0A2N5CX75"/>
<dbReference type="Pfam" id="PF06635">
    <property type="entry name" value="T3SS_SCTL"/>
    <property type="match status" value="1"/>
</dbReference>
<evidence type="ECO:0000256" key="2">
    <source>
        <dbReference type="ARBA" id="ARBA00022927"/>
    </source>
</evidence>
<dbReference type="EMBL" id="PJRQ01000011">
    <property type="protein sequence ID" value="PLR18423.1"/>
    <property type="molecule type" value="Genomic_DNA"/>
</dbReference>
<dbReference type="PANTHER" id="PTHR34982">
    <property type="entry name" value="YOP PROTEINS TRANSLOCATION PROTEIN L"/>
    <property type="match status" value="1"/>
</dbReference>